<dbReference type="EMBL" id="JACHMD010000001">
    <property type="protein sequence ID" value="MBB4667062.1"/>
    <property type="molecule type" value="Genomic_DNA"/>
</dbReference>
<gene>
    <name evidence="1" type="ORF">BKA24_001771</name>
</gene>
<keyword evidence="2" id="KW-1185">Reference proteome</keyword>
<accession>A0A7W7BQN6</accession>
<evidence type="ECO:0000313" key="2">
    <source>
        <dbReference type="Proteomes" id="UP000573729"/>
    </source>
</evidence>
<protein>
    <submittedName>
        <fullName evidence="1">Uncharacterized protein</fullName>
    </submittedName>
</protein>
<proteinExistence type="predicted"/>
<name>A0A7W7BQN6_9MICO</name>
<evidence type="ECO:0000313" key="1">
    <source>
        <dbReference type="EMBL" id="MBB4667062.1"/>
    </source>
</evidence>
<reference evidence="1 2" key="1">
    <citation type="submission" date="2020-08" db="EMBL/GenBank/DDBJ databases">
        <title>Sequencing the genomes of 1000 actinobacteria strains.</title>
        <authorList>
            <person name="Klenk H.-P."/>
        </authorList>
    </citation>
    <scope>NUCLEOTIDE SEQUENCE [LARGE SCALE GENOMIC DNA]</scope>
    <source>
        <strain evidence="1 2">DSM 24947</strain>
    </source>
</reference>
<sequence length="176" mass="18783">MGMHYNLSFNDAIIPKENFPGLIGWTAEQVAADPDVAQKLAIDAVLNATSDNGNEPEITDEGGLDISGMGYWDSASYGFGESVRHVLAHCKPGAYTHNHDEEESTGEWREIVQEDGTILEVYPTVIWPDEVGDLAQLIADARTALSFEAVSPAAVDALAGTLAALVNALDPQEAQA</sequence>
<dbReference type="Proteomes" id="UP000573729">
    <property type="component" value="Unassembled WGS sequence"/>
</dbReference>
<comment type="caution">
    <text evidence="1">The sequence shown here is derived from an EMBL/GenBank/DDBJ whole genome shotgun (WGS) entry which is preliminary data.</text>
</comment>
<organism evidence="1 2">
    <name type="scientific">Microbacterium marinum</name>
    <dbReference type="NCBI Taxonomy" id="421115"/>
    <lineage>
        <taxon>Bacteria</taxon>
        <taxon>Bacillati</taxon>
        <taxon>Actinomycetota</taxon>
        <taxon>Actinomycetes</taxon>
        <taxon>Micrococcales</taxon>
        <taxon>Microbacteriaceae</taxon>
        <taxon>Microbacterium</taxon>
    </lineage>
</organism>
<dbReference type="AlphaFoldDB" id="A0A7W7BQN6"/>
<dbReference type="RefSeq" id="WP_184217209.1">
    <property type="nucleotide sequence ID" value="NZ_JACHMD010000001.1"/>
</dbReference>